<sequence>MRERIDHWDSEKERLIFLTEHSIICLKYDFIALRLLDYCRVSLKQLDGVITGKIKYPENSFMPKINKAVDYLRDRFSHHFRSSLQAESQATTDMFSQRNQNGVCCFWNSREPLPFLKKWNPWTRNIPWITLTSHPLVQQDGHSKANYDIDNFSKTLVELLDNKKTCEIKYQPVIIENYLGLVSAFHNANHFGFFKSHGKVSF</sequence>
<organism evidence="2 3">
    <name type="scientific">Limulus polyphemus</name>
    <name type="common">Atlantic horseshoe crab</name>
    <dbReference type="NCBI Taxonomy" id="6850"/>
    <lineage>
        <taxon>Eukaryota</taxon>
        <taxon>Metazoa</taxon>
        <taxon>Ecdysozoa</taxon>
        <taxon>Arthropoda</taxon>
        <taxon>Chelicerata</taxon>
        <taxon>Merostomata</taxon>
        <taxon>Xiphosura</taxon>
        <taxon>Limulidae</taxon>
        <taxon>Limulus</taxon>
    </lineage>
</organism>
<dbReference type="GeneID" id="111089154"/>
<keyword evidence="2" id="KW-1185">Reference proteome</keyword>
<dbReference type="Pfam" id="PF12456">
    <property type="entry name" value="hSac2"/>
    <property type="match status" value="1"/>
</dbReference>
<evidence type="ECO:0000313" key="2">
    <source>
        <dbReference type="Proteomes" id="UP000694941"/>
    </source>
</evidence>
<accession>A0ABM1TLN8</accession>
<dbReference type="InterPro" id="IPR022158">
    <property type="entry name" value="Inositol_phosphatase"/>
</dbReference>
<evidence type="ECO:0000313" key="3">
    <source>
        <dbReference type="RefSeq" id="XP_022256794.1"/>
    </source>
</evidence>
<evidence type="ECO:0000259" key="1">
    <source>
        <dbReference type="Pfam" id="PF12456"/>
    </source>
</evidence>
<dbReference type="PANTHER" id="PTHR31108:SF1">
    <property type="entry name" value="HSAC2 DOMAIN-CONTAINING PROTEIN"/>
    <property type="match status" value="1"/>
</dbReference>
<protein>
    <submittedName>
        <fullName evidence="3">Tumor protein p63-regulated gene 1-like protein</fullName>
    </submittedName>
</protein>
<dbReference type="RefSeq" id="XP_022256794.1">
    <property type="nucleotide sequence ID" value="XM_022401086.1"/>
</dbReference>
<dbReference type="InterPro" id="IPR040242">
    <property type="entry name" value="TPRG1-like"/>
</dbReference>
<name>A0ABM1TLN8_LIMPO</name>
<proteinExistence type="predicted"/>
<dbReference type="Proteomes" id="UP000694941">
    <property type="component" value="Unplaced"/>
</dbReference>
<dbReference type="PANTHER" id="PTHR31108">
    <property type="entry name" value="TUMOR PROTEIN P63-REGULATED GENE 1-LIKE PROTEIN"/>
    <property type="match status" value="1"/>
</dbReference>
<reference evidence="3" key="1">
    <citation type="submission" date="2025-08" db="UniProtKB">
        <authorList>
            <consortium name="RefSeq"/>
        </authorList>
    </citation>
    <scope>IDENTIFICATION</scope>
    <source>
        <tissue evidence="3">Muscle</tissue>
    </source>
</reference>
<feature type="domain" description="Inositol phosphatase" evidence="1">
    <location>
        <begin position="5"/>
        <end position="61"/>
    </location>
</feature>
<gene>
    <name evidence="3" type="primary">LOC111089154</name>
</gene>